<keyword evidence="2" id="KW-1185">Reference proteome</keyword>
<sequence length="353" mass="37587">MVLEETTLLLPEATREDVAAFFEPRAAAIDAGAEDIREGLVWLHQRLLREDASPSLPDVGAAIATVAWSDMSSAFSLWSHRAVVEYLTPLPAGSFLAETVAPRLHRVAILGSTALAPAIAYTLEQVPLPVTARREGSSLILDGRIAWASNLFPPDFVLVTVVAGPDGTPCVVAIPGDAPGLQVAPEPPLLALKATGSSSVTLDQTPIGEEWVISHDLPGFMRRVRPVLLLLQSCFSWGLAARSLSEARAHLRGATQIFLPEIDAMEERLARLGREIARALADRGQSLGMRGVVQTRLDIARLAAAAVATEAKVLGGRGFLATSGTARRLREAAFLPIQSPTEAQLLTELSRGA</sequence>
<organism evidence="1 2">
    <name type="scientific">Sphaerobacter thermophilus (strain ATCC 49802 / DSM 20745 / KCCM 41009 / NCIMB 13125 / S 6022)</name>
    <dbReference type="NCBI Taxonomy" id="479434"/>
    <lineage>
        <taxon>Bacteria</taxon>
        <taxon>Pseudomonadati</taxon>
        <taxon>Thermomicrobiota</taxon>
        <taxon>Thermomicrobia</taxon>
        <taxon>Sphaerobacterales</taxon>
        <taxon>Sphaerobacterineae</taxon>
        <taxon>Sphaerobacteraceae</taxon>
        <taxon>Sphaerobacter</taxon>
    </lineage>
</organism>
<dbReference type="HOGENOM" id="CLU_063432_0_0_0"/>
<dbReference type="RefSeq" id="WP_012872813.1">
    <property type="nucleotide sequence ID" value="NC_013523.1"/>
</dbReference>
<name>D1C7C6_SPHTD</name>
<dbReference type="InParanoid" id="D1C7C6"/>
<reference evidence="1 2" key="2">
    <citation type="journal article" date="2010" name="Stand. Genomic Sci.">
        <title>Complete genome sequence of Desulfohalobium retbaense type strain (HR(100)).</title>
        <authorList>
            <person name="Spring S."/>
            <person name="Nolan M."/>
            <person name="Lapidus A."/>
            <person name="Glavina Del Rio T."/>
            <person name="Copeland A."/>
            <person name="Tice H."/>
            <person name="Cheng J.F."/>
            <person name="Lucas S."/>
            <person name="Land M."/>
            <person name="Chen F."/>
            <person name="Bruce D."/>
            <person name="Goodwin L."/>
            <person name="Pitluck S."/>
            <person name="Ivanova N."/>
            <person name="Mavromatis K."/>
            <person name="Mikhailova N."/>
            <person name="Pati A."/>
            <person name="Chen A."/>
            <person name="Palaniappan K."/>
            <person name="Hauser L."/>
            <person name="Chang Y.J."/>
            <person name="Jeffries C.D."/>
            <person name="Munk C."/>
            <person name="Kiss H."/>
            <person name="Chain P."/>
            <person name="Han C."/>
            <person name="Brettin T."/>
            <person name="Detter J.C."/>
            <person name="Schuler E."/>
            <person name="Goker M."/>
            <person name="Rohde M."/>
            <person name="Bristow J."/>
            <person name="Eisen J.A."/>
            <person name="Markowitz V."/>
            <person name="Hugenholtz P."/>
            <person name="Kyrpides N.C."/>
            <person name="Klenk H.P."/>
        </authorList>
    </citation>
    <scope>NUCLEOTIDE SEQUENCE [LARGE SCALE GENOMIC DNA]</scope>
    <source>
        <strain evidence="2">ATCC 49802 / DSM 20745 / S 6022</strain>
    </source>
</reference>
<dbReference type="Gene3D" id="2.40.110.10">
    <property type="entry name" value="Butyryl-CoA Dehydrogenase, subunit A, domain 2"/>
    <property type="match status" value="1"/>
</dbReference>
<dbReference type="AlphaFoldDB" id="D1C7C6"/>
<gene>
    <name evidence="1" type="ordered locus">Sthe_2351</name>
</gene>
<dbReference type="SUPFAM" id="SSF47203">
    <property type="entry name" value="Acyl-CoA dehydrogenase C-terminal domain-like"/>
    <property type="match status" value="1"/>
</dbReference>
<dbReference type="SUPFAM" id="SSF56645">
    <property type="entry name" value="Acyl-CoA dehydrogenase NM domain-like"/>
    <property type="match status" value="1"/>
</dbReference>
<accession>D1C7C6</accession>
<dbReference type="Proteomes" id="UP000002027">
    <property type="component" value="Chromosome 1"/>
</dbReference>
<evidence type="ECO:0000313" key="2">
    <source>
        <dbReference type="Proteomes" id="UP000002027"/>
    </source>
</evidence>
<dbReference type="GO" id="GO:0016627">
    <property type="term" value="F:oxidoreductase activity, acting on the CH-CH group of donors"/>
    <property type="evidence" value="ECO:0007669"/>
    <property type="project" value="InterPro"/>
</dbReference>
<dbReference type="InterPro" id="IPR046373">
    <property type="entry name" value="Acyl-CoA_Oxase/DH_mid-dom_sf"/>
</dbReference>
<dbReference type="OrthoDB" id="5365325at2"/>
<proteinExistence type="predicted"/>
<dbReference type="KEGG" id="sti:Sthe_2351"/>
<protein>
    <recommendedName>
        <fullName evidence="3">Acyl-CoA dehydrogenase domain protein</fullName>
    </recommendedName>
</protein>
<reference evidence="2" key="1">
    <citation type="submission" date="2009-11" db="EMBL/GenBank/DDBJ databases">
        <title>The complete chromosome 1 of Sphaerobacter thermophilus DSM 20745.</title>
        <authorList>
            <person name="Lucas S."/>
            <person name="Copeland A."/>
            <person name="Lapidus A."/>
            <person name="Glavina del Rio T."/>
            <person name="Dalin E."/>
            <person name="Tice H."/>
            <person name="Bruce D."/>
            <person name="Goodwin L."/>
            <person name="Pitluck S."/>
            <person name="Kyrpides N."/>
            <person name="Mavromatis K."/>
            <person name="Ivanova N."/>
            <person name="Mikhailova N."/>
            <person name="LaButti K.M."/>
            <person name="Clum A."/>
            <person name="Sun H.I."/>
            <person name="Brettin T."/>
            <person name="Detter J.C."/>
            <person name="Han C."/>
            <person name="Larimer F."/>
            <person name="Land M."/>
            <person name="Hauser L."/>
            <person name="Markowitz V."/>
            <person name="Cheng J.F."/>
            <person name="Hugenholtz P."/>
            <person name="Woyke T."/>
            <person name="Wu D."/>
            <person name="Steenblock K."/>
            <person name="Schneider S."/>
            <person name="Pukall R."/>
            <person name="Goeker M."/>
            <person name="Klenk H.P."/>
            <person name="Eisen J.A."/>
        </authorList>
    </citation>
    <scope>NUCLEOTIDE SEQUENCE [LARGE SCALE GENOMIC DNA]</scope>
    <source>
        <strain evidence="2">ATCC 49802 / DSM 20745 / S 6022</strain>
    </source>
</reference>
<dbReference type="InterPro" id="IPR036250">
    <property type="entry name" value="AcylCo_DH-like_C"/>
</dbReference>
<evidence type="ECO:0000313" key="1">
    <source>
        <dbReference type="EMBL" id="ACZ39772.1"/>
    </source>
</evidence>
<dbReference type="STRING" id="479434.Sthe_2351"/>
<evidence type="ECO:0008006" key="3">
    <source>
        <dbReference type="Google" id="ProtNLM"/>
    </source>
</evidence>
<dbReference type="eggNOG" id="COG1960">
    <property type="taxonomic scope" value="Bacteria"/>
</dbReference>
<dbReference type="InterPro" id="IPR009100">
    <property type="entry name" value="AcylCoA_DH/oxidase_NM_dom_sf"/>
</dbReference>
<dbReference type="EMBL" id="CP001823">
    <property type="protein sequence ID" value="ACZ39772.1"/>
    <property type="molecule type" value="Genomic_DNA"/>
</dbReference>